<proteinExistence type="predicted"/>
<sequence>MDVEFPSQPVWPVQLTRLVTGRVARVKELELRLLIVPHCSDHIEMDW</sequence>
<dbReference type="AlphaFoldDB" id="U5DNA9"/>
<protein>
    <submittedName>
        <fullName evidence="1">Uncharacterized protein</fullName>
    </submittedName>
</protein>
<keyword evidence="2" id="KW-1185">Reference proteome</keyword>
<name>U5DNA9_9CHRO</name>
<comment type="caution">
    <text evidence="1">The sequence shown here is derived from an EMBL/GenBank/DDBJ whole genome shotgun (WGS) entry which is preliminary data.</text>
</comment>
<dbReference type="STRING" id="582515.KR51_00022430"/>
<gene>
    <name evidence="1" type="ORF">KR51_00022430</name>
</gene>
<accession>U5DNA9</accession>
<reference evidence="1 2" key="1">
    <citation type="submission" date="2013-05" db="EMBL/GenBank/DDBJ databases">
        <title>Draft genome sequence of Rubidibacter lacunae KORDI 51-2.</title>
        <authorList>
            <person name="Choi D.H."/>
            <person name="Noh J.H."/>
            <person name="Kwon K.-K."/>
            <person name="Lee J.-H."/>
            <person name="Ryu J.-Y."/>
        </authorList>
    </citation>
    <scope>NUCLEOTIDE SEQUENCE [LARGE SCALE GENOMIC DNA]</scope>
    <source>
        <strain evidence="1 2">KORDI 51-2</strain>
    </source>
</reference>
<dbReference type="InParanoid" id="U5DNA9"/>
<organism evidence="1 2">
    <name type="scientific">Rubidibacter lacunae KORDI 51-2</name>
    <dbReference type="NCBI Taxonomy" id="582515"/>
    <lineage>
        <taxon>Bacteria</taxon>
        <taxon>Bacillati</taxon>
        <taxon>Cyanobacteriota</taxon>
        <taxon>Cyanophyceae</taxon>
        <taxon>Oscillatoriophycideae</taxon>
        <taxon>Chroococcales</taxon>
        <taxon>Aphanothecaceae</taxon>
        <taxon>Rubidibacter</taxon>
    </lineage>
</organism>
<evidence type="ECO:0000313" key="2">
    <source>
        <dbReference type="Proteomes" id="UP000016960"/>
    </source>
</evidence>
<evidence type="ECO:0000313" key="1">
    <source>
        <dbReference type="EMBL" id="ERN41180.1"/>
    </source>
</evidence>
<dbReference type="Proteomes" id="UP000016960">
    <property type="component" value="Unassembled WGS sequence"/>
</dbReference>
<dbReference type="EMBL" id="ASSJ01000053">
    <property type="protein sequence ID" value="ERN41180.1"/>
    <property type="molecule type" value="Genomic_DNA"/>
</dbReference>